<dbReference type="Pfam" id="PF08386">
    <property type="entry name" value="Abhydrolase_4"/>
    <property type="match status" value="1"/>
</dbReference>
<dbReference type="eggNOG" id="COG0596">
    <property type="taxonomic scope" value="Bacteria"/>
</dbReference>
<dbReference type="GO" id="GO:0016787">
    <property type="term" value="F:hydrolase activity"/>
    <property type="evidence" value="ECO:0007669"/>
    <property type="project" value="UniProtKB-KW"/>
</dbReference>
<dbReference type="InterPro" id="IPR051601">
    <property type="entry name" value="Serine_prot/Carboxylest_S33"/>
</dbReference>
<dbReference type="AlphaFoldDB" id="C8XEW8"/>
<dbReference type="OrthoDB" id="5166357at2"/>
<keyword evidence="7" id="KW-1185">Reference proteome</keyword>
<dbReference type="KEGG" id="nml:Namu_3544"/>
<proteinExistence type="inferred from homology"/>
<dbReference type="RefSeq" id="WP_015748723.1">
    <property type="nucleotide sequence ID" value="NC_013235.1"/>
</dbReference>
<keyword evidence="3" id="KW-0378">Hydrolase</keyword>
<reference evidence="6 7" key="2">
    <citation type="journal article" date="2010" name="Stand. Genomic Sci.">
        <title>Complete genome sequence of Nakamurella multipartita type strain (Y-104).</title>
        <authorList>
            <person name="Tice H."/>
            <person name="Mayilraj S."/>
            <person name="Sims D."/>
            <person name="Lapidus A."/>
            <person name="Nolan M."/>
            <person name="Lucas S."/>
            <person name="Glavina Del Rio T."/>
            <person name="Copeland A."/>
            <person name="Cheng J.F."/>
            <person name="Meincke L."/>
            <person name="Bruce D."/>
            <person name="Goodwin L."/>
            <person name="Pitluck S."/>
            <person name="Ivanova N."/>
            <person name="Mavromatis K."/>
            <person name="Ovchinnikova G."/>
            <person name="Pati A."/>
            <person name="Chen A."/>
            <person name="Palaniappan K."/>
            <person name="Land M."/>
            <person name="Hauser L."/>
            <person name="Chang Y.J."/>
            <person name="Jeffries C.D."/>
            <person name="Detter J.C."/>
            <person name="Brettin T."/>
            <person name="Rohde M."/>
            <person name="Goker M."/>
            <person name="Bristow J."/>
            <person name="Eisen J.A."/>
            <person name="Markowitz V."/>
            <person name="Hugenholtz P."/>
            <person name="Kyrpides N.C."/>
            <person name="Klenk H.P."/>
            <person name="Chen F."/>
        </authorList>
    </citation>
    <scope>NUCLEOTIDE SEQUENCE [LARGE SCALE GENOMIC DNA]</scope>
    <source>
        <strain evidence="7">ATCC 700099 / DSM 44233 / CIP 104796 / JCM 9543 / NBRC 105858 / Y-104</strain>
    </source>
</reference>
<dbReference type="Proteomes" id="UP000002218">
    <property type="component" value="Chromosome"/>
</dbReference>
<evidence type="ECO:0000256" key="4">
    <source>
        <dbReference type="SAM" id="MobiDB-lite"/>
    </source>
</evidence>
<feature type="domain" description="Peptidase S33 tripeptidyl aminopeptidase-like C-terminal" evidence="5">
    <location>
        <begin position="423"/>
        <end position="522"/>
    </location>
</feature>
<organism evidence="6 7">
    <name type="scientific">Nakamurella multipartita (strain ATCC 700099 / DSM 44233 / CIP 104796 / JCM 9543 / NBRC 105858 / Y-104)</name>
    <name type="common">Microsphaera multipartita</name>
    <dbReference type="NCBI Taxonomy" id="479431"/>
    <lineage>
        <taxon>Bacteria</taxon>
        <taxon>Bacillati</taxon>
        <taxon>Actinomycetota</taxon>
        <taxon>Actinomycetes</taxon>
        <taxon>Nakamurellales</taxon>
        <taxon>Nakamurellaceae</taxon>
        <taxon>Nakamurella</taxon>
    </lineage>
</organism>
<dbReference type="STRING" id="479431.Namu_3544"/>
<dbReference type="InterPro" id="IPR029058">
    <property type="entry name" value="AB_hydrolase_fold"/>
</dbReference>
<dbReference type="Gene3D" id="3.40.50.1820">
    <property type="entry name" value="alpha/beta hydrolase"/>
    <property type="match status" value="1"/>
</dbReference>
<evidence type="ECO:0000259" key="5">
    <source>
        <dbReference type="Pfam" id="PF08386"/>
    </source>
</evidence>
<evidence type="ECO:0000256" key="1">
    <source>
        <dbReference type="ARBA" id="ARBA00010088"/>
    </source>
</evidence>
<feature type="region of interest" description="Disordered" evidence="4">
    <location>
        <begin position="46"/>
        <end position="67"/>
    </location>
</feature>
<feature type="compositionally biased region" description="Low complexity" evidence="4">
    <location>
        <begin position="46"/>
        <end position="55"/>
    </location>
</feature>
<dbReference type="InterPro" id="IPR013595">
    <property type="entry name" value="Pept_S33_TAP-like_C"/>
</dbReference>
<keyword evidence="2" id="KW-0732">Signal</keyword>
<protein>
    <submittedName>
        <fullName evidence="6">TAP domain protein</fullName>
    </submittedName>
</protein>
<dbReference type="PANTHER" id="PTHR43248">
    <property type="entry name" value="2-SUCCINYL-6-HYDROXY-2,4-CYCLOHEXADIENE-1-CARBOXYLATE SYNTHASE"/>
    <property type="match status" value="1"/>
</dbReference>
<evidence type="ECO:0000313" key="7">
    <source>
        <dbReference type="Proteomes" id="UP000002218"/>
    </source>
</evidence>
<dbReference type="PROSITE" id="PS51257">
    <property type="entry name" value="PROKAR_LIPOPROTEIN"/>
    <property type="match status" value="1"/>
</dbReference>
<evidence type="ECO:0000313" key="6">
    <source>
        <dbReference type="EMBL" id="ACV79869.1"/>
    </source>
</evidence>
<dbReference type="EMBL" id="CP001737">
    <property type="protein sequence ID" value="ACV79869.1"/>
    <property type="molecule type" value="Genomic_DNA"/>
</dbReference>
<comment type="similarity">
    <text evidence="1">Belongs to the peptidase S33 family.</text>
</comment>
<dbReference type="PANTHER" id="PTHR43248:SF29">
    <property type="entry name" value="TRIPEPTIDYL AMINOPEPTIDASE"/>
    <property type="match status" value="1"/>
</dbReference>
<name>C8XEW8_NAKMY</name>
<accession>C8XEW8</accession>
<dbReference type="HOGENOM" id="CLU_013364_3_1_11"/>
<dbReference type="SUPFAM" id="SSF53474">
    <property type="entry name" value="alpha/beta-Hydrolases"/>
    <property type="match status" value="1"/>
</dbReference>
<sequence precursor="true">MSGARRIGPLAAGLAALTMVLLAGCTLGPSQRPALATYGPGPAATVTTTAPASGTVGPGGPGQRADPIRWQGCADVADTDPTTGQQFDVDCATVVTEGSAVGSAGRRSIEVARARAAGVADDAPVLVVLDGSPGQHGRSDVAAVAAGLSPAVRQHFAVVTVDLAGSGDADPIDCISRTDLGALATLGADPTQPEGAKALAEVTRSITFECTDQGGPDLPLVNTTEAADDLDHLRAALGTDRLTVLGRGAGATLGTVYADRYPGRVQAAVLDAPANPMDAADARAAAVGVAAEKALDAFAAACPTFSGGCPLGADPRGTVEKTVAQLDAAATPGTGRVTGGSVLLSLLLGLGDPAVWPGLAGDIAKAGQGDTTALASRLSTALGLSDSRSWVTPALIYACNDTAVRLGPDQLATAVQDVRAQAPLFGPYALGLLGVCGSWPAPENALGAVKANGAPPILVLGAVDDPVAPYESVRALAGQLASAVLVSWQSGTHGSYPASACAAGAVDGYLLQGQLPAVGTLCPP</sequence>
<evidence type="ECO:0000256" key="2">
    <source>
        <dbReference type="ARBA" id="ARBA00022729"/>
    </source>
</evidence>
<reference evidence="7" key="1">
    <citation type="submission" date="2009-09" db="EMBL/GenBank/DDBJ databases">
        <title>The complete genome of Nakamurella multipartita DSM 44233.</title>
        <authorList>
            <consortium name="US DOE Joint Genome Institute (JGI-PGF)"/>
            <person name="Lucas S."/>
            <person name="Copeland A."/>
            <person name="Lapidus A."/>
            <person name="Glavina del Rio T."/>
            <person name="Dalin E."/>
            <person name="Tice H."/>
            <person name="Bruce D."/>
            <person name="Goodwin L."/>
            <person name="Pitluck S."/>
            <person name="Kyrpides N."/>
            <person name="Mavromatis K."/>
            <person name="Ivanova N."/>
            <person name="Ovchinnikova G."/>
            <person name="Sims D."/>
            <person name="Meincke L."/>
            <person name="Brettin T."/>
            <person name="Detter J.C."/>
            <person name="Han C."/>
            <person name="Larimer F."/>
            <person name="Land M."/>
            <person name="Hauser L."/>
            <person name="Markowitz V."/>
            <person name="Cheng J.-F."/>
            <person name="Hugenholtz P."/>
            <person name="Woyke T."/>
            <person name="Wu D."/>
            <person name="Klenk H.-P."/>
            <person name="Eisen J.A."/>
        </authorList>
    </citation>
    <scope>NUCLEOTIDE SEQUENCE [LARGE SCALE GENOMIC DNA]</scope>
    <source>
        <strain evidence="7">ATCC 700099 / DSM 44233 / CIP 104796 / JCM 9543 / NBRC 105858 / Y-104</strain>
    </source>
</reference>
<gene>
    <name evidence="6" type="ordered locus">Namu_3544</name>
</gene>
<dbReference type="InParanoid" id="C8XEW8"/>
<evidence type="ECO:0000256" key="3">
    <source>
        <dbReference type="ARBA" id="ARBA00022801"/>
    </source>
</evidence>